<evidence type="ECO:0000256" key="1">
    <source>
        <dbReference type="SAM" id="MobiDB-lite"/>
    </source>
</evidence>
<feature type="region of interest" description="Disordered" evidence="1">
    <location>
        <begin position="122"/>
        <end position="143"/>
    </location>
</feature>
<name>E3QFI7_COLGM</name>
<dbReference type="GeneID" id="24410134"/>
<reference evidence="3" key="1">
    <citation type="journal article" date="2012" name="Nat. Genet.">
        <title>Lifestyle transitions in plant pathogenic Colletotrichum fungi deciphered by genome and transcriptome analyses.</title>
        <authorList>
            <person name="O'Connell R.J."/>
            <person name="Thon M.R."/>
            <person name="Hacquard S."/>
            <person name="Amyotte S.G."/>
            <person name="Kleemann J."/>
            <person name="Torres M.F."/>
            <person name="Damm U."/>
            <person name="Buiate E.A."/>
            <person name="Epstein L."/>
            <person name="Alkan N."/>
            <person name="Altmueller J."/>
            <person name="Alvarado-Balderrama L."/>
            <person name="Bauser C.A."/>
            <person name="Becker C."/>
            <person name="Birren B.W."/>
            <person name="Chen Z."/>
            <person name="Choi J."/>
            <person name="Crouch J.A."/>
            <person name="Duvick J.P."/>
            <person name="Farman M.A."/>
            <person name="Gan P."/>
            <person name="Heiman D."/>
            <person name="Henrissat B."/>
            <person name="Howard R.J."/>
            <person name="Kabbage M."/>
            <person name="Koch C."/>
            <person name="Kracher B."/>
            <person name="Kubo Y."/>
            <person name="Law A.D."/>
            <person name="Lebrun M.-H."/>
            <person name="Lee Y.-H."/>
            <person name="Miyara I."/>
            <person name="Moore N."/>
            <person name="Neumann U."/>
            <person name="Nordstroem K."/>
            <person name="Panaccione D.G."/>
            <person name="Panstruga R."/>
            <person name="Place M."/>
            <person name="Proctor R.H."/>
            <person name="Prusky D."/>
            <person name="Rech G."/>
            <person name="Reinhardt R."/>
            <person name="Rollins J.A."/>
            <person name="Rounsley S."/>
            <person name="Schardl C.L."/>
            <person name="Schwartz D.C."/>
            <person name="Shenoy N."/>
            <person name="Shirasu K."/>
            <person name="Sikhakolli U.R."/>
            <person name="Stueber K."/>
            <person name="Sukno S.A."/>
            <person name="Sweigard J.A."/>
            <person name="Takano Y."/>
            <person name="Takahara H."/>
            <person name="Trail F."/>
            <person name="van der Does H.C."/>
            <person name="Voll L.M."/>
            <person name="Will I."/>
            <person name="Young S."/>
            <person name="Zeng Q."/>
            <person name="Zhang J."/>
            <person name="Zhou S."/>
            <person name="Dickman M.B."/>
            <person name="Schulze-Lefert P."/>
            <person name="Ver Loren van Themaat E."/>
            <person name="Ma L.-J."/>
            <person name="Vaillancourt L.J."/>
        </authorList>
    </citation>
    <scope>NUCLEOTIDE SEQUENCE [LARGE SCALE GENOMIC DNA]</scope>
    <source>
        <strain evidence="3">M1.001 / M2 / FGSC 10212</strain>
    </source>
</reference>
<dbReference type="eggNOG" id="ENOG502SQE7">
    <property type="taxonomic scope" value="Eukaryota"/>
</dbReference>
<dbReference type="VEuPathDB" id="FungiDB:GLRG_04769"/>
<dbReference type="OrthoDB" id="5308957at2759"/>
<dbReference type="HOGENOM" id="CLU_1635253_0_0_1"/>
<dbReference type="RefSeq" id="XP_008093645.1">
    <property type="nucleotide sequence ID" value="XM_008095454.1"/>
</dbReference>
<keyword evidence="3" id="KW-1185">Reference proteome</keyword>
<evidence type="ECO:0000313" key="3">
    <source>
        <dbReference type="Proteomes" id="UP000008782"/>
    </source>
</evidence>
<dbReference type="Proteomes" id="UP000008782">
    <property type="component" value="Unassembled WGS sequence"/>
</dbReference>
<organism evidence="3">
    <name type="scientific">Colletotrichum graminicola (strain M1.001 / M2 / FGSC 10212)</name>
    <name type="common">Maize anthracnose fungus</name>
    <name type="synonym">Glomerella graminicola</name>
    <dbReference type="NCBI Taxonomy" id="645133"/>
    <lineage>
        <taxon>Eukaryota</taxon>
        <taxon>Fungi</taxon>
        <taxon>Dikarya</taxon>
        <taxon>Ascomycota</taxon>
        <taxon>Pezizomycotina</taxon>
        <taxon>Sordariomycetes</taxon>
        <taxon>Hypocreomycetidae</taxon>
        <taxon>Glomerellales</taxon>
        <taxon>Glomerellaceae</taxon>
        <taxon>Colletotrichum</taxon>
        <taxon>Colletotrichum graminicola species complex</taxon>
    </lineage>
</organism>
<dbReference type="AlphaFoldDB" id="E3QFI7"/>
<evidence type="ECO:0000313" key="2">
    <source>
        <dbReference type="EMBL" id="EFQ29625.1"/>
    </source>
</evidence>
<protein>
    <submittedName>
        <fullName evidence="2">Uncharacterized protein</fullName>
    </submittedName>
</protein>
<proteinExistence type="predicted"/>
<accession>E3QFI7</accession>
<dbReference type="STRING" id="645133.E3QFI7"/>
<dbReference type="EMBL" id="GG697345">
    <property type="protein sequence ID" value="EFQ29625.1"/>
    <property type="molecule type" value="Genomic_DNA"/>
</dbReference>
<gene>
    <name evidence="2" type="ORF">GLRG_04769</name>
</gene>
<sequence length="162" mass="18314">MFLLNAKKAKRDRRPDKKILNMALESMAHVQHSYQDDPKLIMQFSLFITGYCTLAGPEGKFDRGVLAMAEACCDRAEKYLLKLESTDGSKQADIRDAKSHYGKSCSLLADCRYAQGNESYAEDREELHESSQNKQRPKDGPLVSRLPVLPLIEDTTENASLW</sequence>
<feature type="compositionally biased region" description="Basic and acidic residues" evidence="1">
    <location>
        <begin position="122"/>
        <end position="139"/>
    </location>
</feature>